<gene>
    <name evidence="2" type="ORF">ITI46_16440</name>
</gene>
<keyword evidence="3" id="KW-1185">Reference proteome</keyword>
<reference evidence="2 3" key="1">
    <citation type="submission" date="2020-11" db="EMBL/GenBank/DDBJ databases">
        <title>Streptomyces spirodelae sp. nov., isolated from duckweed.</title>
        <authorList>
            <person name="Saimee Y."/>
            <person name="Duangmal K."/>
        </authorList>
    </citation>
    <scope>NUCLEOTIDE SEQUENCE [LARGE SCALE GENOMIC DNA]</scope>
    <source>
        <strain evidence="2 3">S16-07</strain>
    </source>
</reference>
<feature type="transmembrane region" description="Helical" evidence="1">
    <location>
        <begin position="12"/>
        <end position="40"/>
    </location>
</feature>
<evidence type="ECO:0000256" key="1">
    <source>
        <dbReference type="SAM" id="Phobius"/>
    </source>
</evidence>
<feature type="transmembrane region" description="Helical" evidence="1">
    <location>
        <begin position="46"/>
        <end position="70"/>
    </location>
</feature>
<comment type="caution">
    <text evidence="2">The sequence shown here is derived from an EMBL/GenBank/DDBJ whole genome shotgun (WGS) entry which is preliminary data.</text>
</comment>
<feature type="transmembrane region" description="Helical" evidence="1">
    <location>
        <begin position="188"/>
        <end position="205"/>
    </location>
</feature>
<evidence type="ECO:0000313" key="3">
    <source>
        <dbReference type="Proteomes" id="UP001519064"/>
    </source>
</evidence>
<sequence>MERWDRAGRGAAYGAALALAPYLLIKVSWVIGSLLGLLPVGEGFDLAGWVLLNTVTIGMAGIGIALGLALVRPWGMRIPAPLVVFCAWTGSGFLVSVLPFSVLSTVLGAADDSGDGGGSDDPTMPGWEAALVQFGFIGMGLGLAVALPAYLRRRWPDAFAGRLGERIGGPAGGPTGERFSDGTRTVRPPWAPALAAAVGLVWLYWAVGGTLGLAHPAERNASGSLLTGVGACWALAGSAACWALARSRPARLPRRLPLAVCWLGSGSLFAWSGWKLPLTLFLALARPSDAALAELPENLAVAAVLHTAAIASGIGMLATLLRTANAQVPRQEAGPTAP</sequence>
<feature type="transmembrane region" description="Helical" evidence="1">
    <location>
        <begin position="130"/>
        <end position="151"/>
    </location>
</feature>
<feature type="transmembrane region" description="Helical" evidence="1">
    <location>
        <begin position="256"/>
        <end position="274"/>
    </location>
</feature>
<keyword evidence="1" id="KW-1133">Transmembrane helix</keyword>
<dbReference type="RefSeq" id="WP_209240324.1">
    <property type="nucleotide sequence ID" value="NZ_JADKMA010000075.1"/>
</dbReference>
<accession>A0ABS3XCZ9</accession>
<feature type="transmembrane region" description="Helical" evidence="1">
    <location>
        <begin position="225"/>
        <end position="244"/>
    </location>
</feature>
<keyword evidence="1" id="KW-0472">Membrane</keyword>
<dbReference type="Proteomes" id="UP001519064">
    <property type="component" value="Unassembled WGS sequence"/>
</dbReference>
<protein>
    <submittedName>
        <fullName evidence="2">Uncharacterized protein</fullName>
    </submittedName>
</protein>
<feature type="transmembrane region" description="Helical" evidence="1">
    <location>
        <begin position="82"/>
        <end position="110"/>
    </location>
</feature>
<evidence type="ECO:0000313" key="2">
    <source>
        <dbReference type="EMBL" id="MBO8193244.1"/>
    </source>
</evidence>
<name>A0ABS3XCZ9_9ACTN</name>
<organism evidence="2 3">
    <name type="scientific">Streptomyces oryzae</name>
    <dbReference type="NCBI Taxonomy" id="1434886"/>
    <lineage>
        <taxon>Bacteria</taxon>
        <taxon>Bacillati</taxon>
        <taxon>Actinomycetota</taxon>
        <taxon>Actinomycetes</taxon>
        <taxon>Kitasatosporales</taxon>
        <taxon>Streptomycetaceae</taxon>
        <taxon>Streptomyces</taxon>
    </lineage>
</organism>
<feature type="transmembrane region" description="Helical" evidence="1">
    <location>
        <begin position="299"/>
        <end position="321"/>
    </location>
</feature>
<keyword evidence="1" id="KW-0812">Transmembrane</keyword>
<proteinExistence type="predicted"/>
<dbReference type="EMBL" id="JADKMA010000075">
    <property type="protein sequence ID" value="MBO8193244.1"/>
    <property type="molecule type" value="Genomic_DNA"/>
</dbReference>